<dbReference type="GO" id="GO:0005886">
    <property type="term" value="C:plasma membrane"/>
    <property type="evidence" value="ECO:0007669"/>
    <property type="project" value="InterPro"/>
</dbReference>
<reference evidence="2 3" key="1">
    <citation type="submission" date="2016-10" db="EMBL/GenBank/DDBJ databases">
        <authorList>
            <person name="de Groot N.N."/>
        </authorList>
    </citation>
    <scope>NUCLEOTIDE SEQUENCE [LARGE SCALE GENOMIC DNA]</scope>
    <source>
        <strain evidence="2 3">DSM 19803</strain>
    </source>
</reference>
<evidence type="ECO:0000256" key="1">
    <source>
        <dbReference type="SAM" id="SignalP"/>
    </source>
</evidence>
<keyword evidence="3" id="KW-1185">Reference proteome</keyword>
<gene>
    <name evidence="2" type="ORF">SAMN04488027_1025</name>
</gene>
<dbReference type="EMBL" id="FNCW01000002">
    <property type="protein sequence ID" value="SDG45410.1"/>
    <property type="molecule type" value="Genomic_DNA"/>
</dbReference>
<dbReference type="RefSeq" id="WP_093364736.1">
    <property type="nucleotide sequence ID" value="NZ_FNCW01000002.1"/>
</dbReference>
<sequence length="185" mass="21495">MIIKNSFFYKSIAVCLFTAMLFACEGNLKDVKEMEKDFLEPQSKVYELNLFYTDSGSVKANLRSPEMLDYSNREFPFREFPQGIELDFFEIDSSKNTITSDYAIQYLETGLIDLRKNVKIVTSDSTILTGPQLYWDQQQEWLFTDYKYNLQLSNGARNEGEGFDADQKFTTFNSRSNTGIQYIPD</sequence>
<dbReference type="InterPro" id="IPR026265">
    <property type="entry name" value="LptC"/>
</dbReference>
<dbReference type="AlphaFoldDB" id="A0A1G7UF57"/>
<keyword evidence="1" id="KW-0732">Signal</keyword>
<dbReference type="STRING" id="470826.SAMN04488027_1025"/>
<dbReference type="PROSITE" id="PS51257">
    <property type="entry name" value="PROKAR_LIPOPROTEIN"/>
    <property type="match status" value="1"/>
</dbReference>
<protein>
    <submittedName>
        <fullName evidence="2">LPS export ABC transporter protein LptC</fullName>
    </submittedName>
</protein>
<feature type="chain" id="PRO_5011574604" evidence="1">
    <location>
        <begin position="24"/>
        <end position="185"/>
    </location>
</feature>
<dbReference type="OrthoDB" id="1427074at2"/>
<evidence type="ECO:0000313" key="3">
    <source>
        <dbReference type="Proteomes" id="UP000199296"/>
    </source>
</evidence>
<dbReference type="GO" id="GO:0015221">
    <property type="term" value="F:lipopolysaccharide transmembrane transporter activity"/>
    <property type="evidence" value="ECO:0007669"/>
    <property type="project" value="InterPro"/>
</dbReference>
<name>A0A1G7UF57_9FLAO</name>
<accession>A0A1G7UF57</accession>
<organism evidence="2 3">
    <name type="scientific">Psychroflexus sediminis</name>
    <dbReference type="NCBI Taxonomy" id="470826"/>
    <lineage>
        <taxon>Bacteria</taxon>
        <taxon>Pseudomonadati</taxon>
        <taxon>Bacteroidota</taxon>
        <taxon>Flavobacteriia</taxon>
        <taxon>Flavobacteriales</taxon>
        <taxon>Flavobacteriaceae</taxon>
        <taxon>Psychroflexus</taxon>
    </lineage>
</organism>
<dbReference type="Proteomes" id="UP000199296">
    <property type="component" value="Unassembled WGS sequence"/>
</dbReference>
<evidence type="ECO:0000313" key="2">
    <source>
        <dbReference type="EMBL" id="SDG45410.1"/>
    </source>
</evidence>
<feature type="signal peptide" evidence="1">
    <location>
        <begin position="1"/>
        <end position="23"/>
    </location>
</feature>
<dbReference type="NCBIfam" id="TIGR04409">
    <property type="entry name" value="LptC_YrbK"/>
    <property type="match status" value="1"/>
</dbReference>
<proteinExistence type="predicted"/>